<dbReference type="InterPro" id="IPR029052">
    <property type="entry name" value="Metallo-depent_PP-like"/>
</dbReference>
<dbReference type="Proteomes" id="UP000603457">
    <property type="component" value="Unassembled WGS sequence"/>
</dbReference>
<evidence type="ECO:0000313" key="3">
    <source>
        <dbReference type="Proteomes" id="UP000603457"/>
    </source>
</evidence>
<keyword evidence="3" id="KW-1185">Reference proteome</keyword>
<dbReference type="InterPro" id="IPR051158">
    <property type="entry name" value="Metallophosphoesterase_sf"/>
</dbReference>
<dbReference type="PANTHER" id="PTHR31302:SF0">
    <property type="entry name" value="TRANSMEMBRANE PROTEIN WITH METALLOPHOSPHOESTERASE DOMAIN"/>
    <property type="match status" value="1"/>
</dbReference>
<dbReference type="PANTHER" id="PTHR31302">
    <property type="entry name" value="TRANSMEMBRANE PROTEIN WITH METALLOPHOSPHOESTERASE DOMAIN-RELATED"/>
    <property type="match status" value="1"/>
</dbReference>
<evidence type="ECO:0000313" key="2">
    <source>
        <dbReference type="EMBL" id="MBD2597513.1"/>
    </source>
</evidence>
<gene>
    <name evidence="2" type="ORF">H6G74_24780</name>
</gene>
<dbReference type="InterPro" id="IPR004843">
    <property type="entry name" value="Calcineurin-like_PHP"/>
</dbReference>
<dbReference type="Gene3D" id="3.60.21.10">
    <property type="match status" value="1"/>
</dbReference>
<name>A0ABR8G2Q6_9NOSO</name>
<protein>
    <submittedName>
        <fullName evidence="2">Metallophosphoesterase</fullName>
    </submittedName>
</protein>
<proteinExistence type="predicted"/>
<feature type="domain" description="Calcineurin-like phosphoesterase" evidence="1">
    <location>
        <begin position="60"/>
        <end position="223"/>
    </location>
</feature>
<dbReference type="CDD" id="cd07385">
    <property type="entry name" value="MPP_YkuE_C"/>
    <property type="match status" value="1"/>
</dbReference>
<dbReference type="Pfam" id="PF00149">
    <property type="entry name" value="Metallophos"/>
    <property type="match status" value="1"/>
</dbReference>
<accession>A0ABR8G2Q6</accession>
<comment type="caution">
    <text evidence="2">The sequence shown here is derived from an EMBL/GenBank/DDBJ whole genome shotgun (WGS) entry which is preliminary data.</text>
</comment>
<evidence type="ECO:0000259" key="1">
    <source>
        <dbReference type="Pfam" id="PF00149"/>
    </source>
</evidence>
<sequence>MRTRKWLIKASSSAFRCIRWCLLLGCCTLIYAHFIEPNWIEINSLQLTLPNLASEFNGYRIVQISDIHRDRWMTPRRLKRIVRLVNQQKPDLIAITGDLVTRNLPQFIPSLTVSLNHFTPKDKTVAILGNHDHENDTPAIIQAIKQSNIVYLDNDIYTLQRGSAMLHIAGVDDVQMGKSRLDLVMQKLPKTGAAILLAHEPDFAIASAATGRFDLQLSGHSHGGQIRLPLITPPILPPFARQYYIGKYQVGKMFLYTNRGLGMTGLHLRFFARPEITVFTLVAPINPAPPFNAGSPETAGTVAELVTKAGAEILAATLVESEQVAVRLGIKPEQLLK</sequence>
<dbReference type="SUPFAM" id="SSF56300">
    <property type="entry name" value="Metallo-dependent phosphatases"/>
    <property type="match status" value="1"/>
</dbReference>
<dbReference type="EMBL" id="JACJTB010000044">
    <property type="protein sequence ID" value="MBD2597513.1"/>
    <property type="molecule type" value="Genomic_DNA"/>
</dbReference>
<reference evidence="2 3" key="1">
    <citation type="journal article" date="2020" name="ISME J.">
        <title>Comparative genomics reveals insights into cyanobacterial evolution and habitat adaptation.</title>
        <authorList>
            <person name="Chen M.Y."/>
            <person name="Teng W.K."/>
            <person name="Zhao L."/>
            <person name="Hu C.X."/>
            <person name="Zhou Y.K."/>
            <person name="Han B.P."/>
            <person name="Song L.R."/>
            <person name="Shu W.S."/>
        </authorList>
    </citation>
    <scope>NUCLEOTIDE SEQUENCE [LARGE SCALE GENOMIC DNA]</scope>
    <source>
        <strain evidence="2 3">FACHB-130</strain>
    </source>
</reference>
<organism evidence="2 3">
    <name type="scientific">Nostoc spongiaeforme FACHB-130</name>
    <dbReference type="NCBI Taxonomy" id="1357510"/>
    <lineage>
        <taxon>Bacteria</taxon>
        <taxon>Bacillati</taxon>
        <taxon>Cyanobacteriota</taxon>
        <taxon>Cyanophyceae</taxon>
        <taxon>Nostocales</taxon>
        <taxon>Nostocaceae</taxon>
        <taxon>Nostoc</taxon>
    </lineage>
</organism>